<evidence type="ECO:0000313" key="2">
    <source>
        <dbReference type="Proteomes" id="UP000050761"/>
    </source>
</evidence>
<dbReference type="WBParaSite" id="HPBE_0002735801-mRNA-1">
    <property type="protein sequence ID" value="HPBE_0002735801-mRNA-1"/>
    <property type="gene ID" value="HPBE_0002735801"/>
</dbReference>
<protein>
    <submittedName>
        <fullName evidence="3">Doublecortin domain-containing protein</fullName>
    </submittedName>
</protein>
<reference evidence="3" key="2">
    <citation type="submission" date="2019-09" db="UniProtKB">
        <authorList>
            <consortium name="WormBaseParasite"/>
        </authorList>
    </citation>
    <scope>IDENTIFICATION</scope>
</reference>
<proteinExistence type="predicted"/>
<accession>A0A3P8IZI7</accession>
<sequence>MIFIEEGPLTYAEDTSGPILNIAPIYTKIYDGPRKFAFKRGSRSFVRKGESLVQSAVKELNGQKLKFRKIYKRVRKFDFL</sequence>
<keyword evidence="2" id="KW-1185">Reference proteome</keyword>
<dbReference type="OrthoDB" id="283575at2759"/>
<evidence type="ECO:0000313" key="3">
    <source>
        <dbReference type="WBParaSite" id="HPBE_0002735801-mRNA-1"/>
    </source>
</evidence>
<name>A0A183GXD8_HELPZ</name>
<evidence type="ECO:0000313" key="1">
    <source>
        <dbReference type="EMBL" id="VDP63083.1"/>
    </source>
</evidence>
<dbReference type="EMBL" id="UZAH01043291">
    <property type="protein sequence ID" value="VDP63083.1"/>
    <property type="molecule type" value="Genomic_DNA"/>
</dbReference>
<organism evidence="2 3">
    <name type="scientific">Heligmosomoides polygyrus</name>
    <name type="common">Parasitic roundworm</name>
    <dbReference type="NCBI Taxonomy" id="6339"/>
    <lineage>
        <taxon>Eukaryota</taxon>
        <taxon>Metazoa</taxon>
        <taxon>Ecdysozoa</taxon>
        <taxon>Nematoda</taxon>
        <taxon>Chromadorea</taxon>
        <taxon>Rhabditida</taxon>
        <taxon>Rhabditina</taxon>
        <taxon>Rhabditomorpha</taxon>
        <taxon>Strongyloidea</taxon>
        <taxon>Heligmosomidae</taxon>
        <taxon>Heligmosomoides</taxon>
    </lineage>
</organism>
<reference evidence="1 2" key="1">
    <citation type="submission" date="2018-11" db="EMBL/GenBank/DDBJ databases">
        <authorList>
            <consortium name="Pathogen Informatics"/>
        </authorList>
    </citation>
    <scope>NUCLEOTIDE SEQUENCE [LARGE SCALE GENOMIC DNA]</scope>
</reference>
<dbReference type="Proteomes" id="UP000050761">
    <property type="component" value="Unassembled WGS sequence"/>
</dbReference>
<accession>A0A183GXD8</accession>
<dbReference type="AlphaFoldDB" id="A0A183GXD8"/>
<gene>
    <name evidence="1" type="ORF">HPBE_LOCUS27357</name>
</gene>